<dbReference type="SUPFAM" id="SSF52777">
    <property type="entry name" value="CoA-dependent acyltransferases"/>
    <property type="match status" value="1"/>
</dbReference>
<dbReference type="Gene3D" id="4.10.320.10">
    <property type="entry name" value="E3-binding domain"/>
    <property type="match status" value="1"/>
</dbReference>
<evidence type="ECO:0000259" key="8">
    <source>
        <dbReference type="PROSITE" id="PS51826"/>
    </source>
</evidence>
<dbReference type="EC" id="2.3.1.-" evidence="6"/>
<keyword evidence="3 6" id="KW-0808">Transferase</keyword>
<dbReference type="InterPro" id="IPR000089">
    <property type="entry name" value="Biotin_lipoyl"/>
</dbReference>
<name>A0A2T2XGU2_9FIRM</name>
<reference evidence="9 10" key="1">
    <citation type="journal article" date="2014" name="BMC Genomics">
        <title>Comparison of environmental and isolate Sulfobacillus genomes reveals diverse carbon, sulfur, nitrogen, and hydrogen metabolisms.</title>
        <authorList>
            <person name="Justice N.B."/>
            <person name="Norman A."/>
            <person name="Brown C.T."/>
            <person name="Singh A."/>
            <person name="Thomas B.C."/>
            <person name="Banfield J.F."/>
        </authorList>
    </citation>
    <scope>NUCLEOTIDE SEQUENCE [LARGE SCALE GENOMIC DNA]</scope>
    <source>
        <strain evidence="9">AMDSBA4</strain>
    </source>
</reference>
<protein>
    <recommendedName>
        <fullName evidence="6">Dihydrolipoamide acetyltransferase component of pyruvate dehydrogenase complex</fullName>
        <ecNumber evidence="6">2.3.1.-</ecNumber>
    </recommendedName>
</protein>
<dbReference type="PROSITE" id="PS51826">
    <property type="entry name" value="PSBD"/>
    <property type="match status" value="1"/>
</dbReference>
<evidence type="ECO:0000313" key="10">
    <source>
        <dbReference type="Proteomes" id="UP000242972"/>
    </source>
</evidence>
<evidence type="ECO:0000259" key="7">
    <source>
        <dbReference type="PROSITE" id="PS50968"/>
    </source>
</evidence>
<organism evidence="9 10">
    <name type="scientific">Sulfobacillus benefaciens</name>
    <dbReference type="NCBI Taxonomy" id="453960"/>
    <lineage>
        <taxon>Bacteria</taxon>
        <taxon>Bacillati</taxon>
        <taxon>Bacillota</taxon>
        <taxon>Clostridia</taxon>
        <taxon>Eubacteriales</taxon>
        <taxon>Clostridiales Family XVII. Incertae Sedis</taxon>
        <taxon>Sulfobacillus</taxon>
    </lineage>
</organism>
<evidence type="ECO:0000256" key="5">
    <source>
        <dbReference type="ARBA" id="ARBA00023315"/>
    </source>
</evidence>
<gene>
    <name evidence="9" type="ORF">C7B46_08960</name>
</gene>
<dbReference type="Pfam" id="PF00364">
    <property type="entry name" value="Biotin_lipoyl"/>
    <property type="match status" value="1"/>
</dbReference>
<evidence type="ECO:0000256" key="2">
    <source>
        <dbReference type="ARBA" id="ARBA00007317"/>
    </source>
</evidence>
<dbReference type="PROSITE" id="PS50968">
    <property type="entry name" value="BIOTINYL_LIPOYL"/>
    <property type="match status" value="1"/>
</dbReference>
<comment type="cofactor">
    <cofactor evidence="1 6">
        <name>(R)-lipoate</name>
        <dbReference type="ChEBI" id="CHEBI:83088"/>
    </cofactor>
</comment>
<dbReference type="InterPro" id="IPR023213">
    <property type="entry name" value="CAT-like_dom_sf"/>
</dbReference>
<feature type="domain" description="Lipoyl-binding" evidence="7">
    <location>
        <begin position="2"/>
        <end position="77"/>
    </location>
</feature>
<dbReference type="InterPro" id="IPR036625">
    <property type="entry name" value="E3-bd_dom_sf"/>
</dbReference>
<dbReference type="CDD" id="cd06849">
    <property type="entry name" value="lipoyl_domain"/>
    <property type="match status" value="1"/>
</dbReference>
<dbReference type="InterPro" id="IPR050743">
    <property type="entry name" value="2-oxoacid_DH_E2_comp"/>
</dbReference>
<dbReference type="FunFam" id="3.30.559.10:FF:000007">
    <property type="entry name" value="Dihydrolipoamide acetyltransferase component of pyruvate dehydrogenase complex"/>
    <property type="match status" value="1"/>
</dbReference>
<dbReference type="GO" id="GO:0016407">
    <property type="term" value="F:acetyltransferase activity"/>
    <property type="evidence" value="ECO:0007669"/>
    <property type="project" value="TreeGrafter"/>
</dbReference>
<dbReference type="EMBL" id="PXYW01000017">
    <property type="protein sequence ID" value="PSR33724.1"/>
    <property type="molecule type" value="Genomic_DNA"/>
</dbReference>
<dbReference type="Gene3D" id="3.30.559.10">
    <property type="entry name" value="Chloramphenicol acetyltransferase-like domain"/>
    <property type="match status" value="1"/>
</dbReference>
<dbReference type="GO" id="GO:0031405">
    <property type="term" value="F:lipoic acid binding"/>
    <property type="evidence" value="ECO:0007669"/>
    <property type="project" value="TreeGrafter"/>
</dbReference>
<dbReference type="PANTHER" id="PTHR43178">
    <property type="entry name" value="DIHYDROLIPOAMIDE ACETYLTRANSFERASE COMPONENT OF PYRUVATE DEHYDROGENASE COMPLEX"/>
    <property type="match status" value="1"/>
</dbReference>
<evidence type="ECO:0000256" key="3">
    <source>
        <dbReference type="ARBA" id="ARBA00022679"/>
    </source>
</evidence>
<dbReference type="PANTHER" id="PTHR43178:SF5">
    <property type="entry name" value="LIPOAMIDE ACYLTRANSFERASE COMPONENT OF BRANCHED-CHAIN ALPHA-KETO ACID DEHYDROGENASE COMPLEX, MITOCHONDRIAL"/>
    <property type="match status" value="1"/>
</dbReference>
<evidence type="ECO:0000256" key="1">
    <source>
        <dbReference type="ARBA" id="ARBA00001938"/>
    </source>
</evidence>
<evidence type="ECO:0000256" key="6">
    <source>
        <dbReference type="RuleBase" id="RU003423"/>
    </source>
</evidence>
<accession>A0A2T2XGU2</accession>
<dbReference type="Pfam" id="PF02817">
    <property type="entry name" value="E3_binding"/>
    <property type="match status" value="1"/>
</dbReference>
<sequence length="401" mass="43220">MALEFKLPDVGEGTTEGEIVRWLVNVGDTVQLDQPMIEVETDKAVVELPAPKAGVILARFGEEGQIVPVGTTLVIIGNPNEKPPTARAEEVLLPTASTAPEDKVGGTGPADGVQAAPATRRLAREAGLDLSKIIGSGPRGRIVPEDVRRAMAVETASPAANTPVATSEPDRIPVVFKGIRKRTAEHMALSWQKIPHVTVVEKLDASRLVAFRSDLKRVAVAKGLANLTYLPILTKIVAVALKEYPMFNARWDDDQLFQYRAVHTGIAVDTPEGLVVPVLRDAHDRGILDLARQLSELVGRARERKLVPEELTGSTITITGGGSLGGLFATPIINYPEVAIIGMYPMVTEGVRVHDGWEEHPMLHISLTFDHRIADGVLASRFLGAIKALLLDPIGMLAHLR</sequence>
<keyword evidence="4 6" id="KW-0450">Lipoyl</keyword>
<keyword evidence="5 6" id="KW-0012">Acyltransferase</keyword>
<dbReference type="GO" id="GO:0016787">
    <property type="term" value="F:hydrolase activity"/>
    <property type="evidence" value="ECO:0007669"/>
    <property type="project" value="UniProtKB-KW"/>
</dbReference>
<evidence type="ECO:0000256" key="4">
    <source>
        <dbReference type="ARBA" id="ARBA00022823"/>
    </source>
</evidence>
<comment type="similarity">
    <text evidence="2 6">Belongs to the 2-oxoacid dehydrogenase family.</text>
</comment>
<dbReference type="InterPro" id="IPR004167">
    <property type="entry name" value="PSBD"/>
</dbReference>
<comment type="caution">
    <text evidence="9">The sequence shown here is derived from an EMBL/GenBank/DDBJ whole genome shotgun (WGS) entry which is preliminary data.</text>
</comment>
<keyword evidence="9" id="KW-0378">Hydrolase</keyword>
<dbReference type="SUPFAM" id="SSF51230">
    <property type="entry name" value="Single hybrid motif"/>
    <property type="match status" value="1"/>
</dbReference>
<evidence type="ECO:0000313" key="9">
    <source>
        <dbReference type="EMBL" id="PSR33724.1"/>
    </source>
</evidence>
<dbReference type="InterPro" id="IPR001078">
    <property type="entry name" value="2-oxoacid_DH_actylTfrase"/>
</dbReference>
<dbReference type="Gene3D" id="2.40.50.100">
    <property type="match status" value="1"/>
</dbReference>
<dbReference type="AlphaFoldDB" id="A0A2T2XGU2"/>
<dbReference type="SUPFAM" id="SSF47005">
    <property type="entry name" value="Peripheral subunit-binding domain of 2-oxo acid dehydrogenase complex"/>
    <property type="match status" value="1"/>
</dbReference>
<dbReference type="GO" id="GO:0005737">
    <property type="term" value="C:cytoplasm"/>
    <property type="evidence" value="ECO:0007669"/>
    <property type="project" value="TreeGrafter"/>
</dbReference>
<dbReference type="PROSITE" id="PS00189">
    <property type="entry name" value="LIPOYL"/>
    <property type="match status" value="1"/>
</dbReference>
<feature type="domain" description="Peripheral subunit-binding (PSBD)" evidence="8">
    <location>
        <begin position="114"/>
        <end position="151"/>
    </location>
</feature>
<proteinExistence type="inferred from homology"/>
<dbReference type="Proteomes" id="UP000242972">
    <property type="component" value="Unassembled WGS sequence"/>
</dbReference>
<dbReference type="InterPro" id="IPR011053">
    <property type="entry name" value="Single_hybrid_motif"/>
</dbReference>
<dbReference type="InterPro" id="IPR003016">
    <property type="entry name" value="2-oxoA_DH_lipoyl-BS"/>
</dbReference>
<dbReference type="Pfam" id="PF00198">
    <property type="entry name" value="2-oxoacid_dh"/>
    <property type="match status" value="1"/>
</dbReference>